<name>G0NSX7_CAEBE</name>
<dbReference type="SMART" id="SM00583">
    <property type="entry name" value="SPK"/>
    <property type="match status" value="1"/>
</dbReference>
<dbReference type="HOGENOM" id="CLU_514118_0_0_1"/>
<dbReference type="InterPro" id="IPR053315">
    <property type="entry name" value="Peptidase_C14A"/>
</dbReference>
<organism evidence="4">
    <name type="scientific">Caenorhabditis brenneri</name>
    <name type="common">Nematode worm</name>
    <dbReference type="NCBI Taxonomy" id="135651"/>
    <lineage>
        <taxon>Eukaryota</taxon>
        <taxon>Metazoa</taxon>
        <taxon>Ecdysozoa</taxon>
        <taxon>Nematoda</taxon>
        <taxon>Chromadorea</taxon>
        <taxon>Rhabditida</taxon>
        <taxon>Rhabditina</taxon>
        <taxon>Rhabditomorpha</taxon>
        <taxon>Rhabditoidea</taxon>
        <taxon>Rhabditidae</taxon>
        <taxon>Peloderinae</taxon>
        <taxon>Caenorhabditis</taxon>
    </lineage>
</organism>
<dbReference type="Pfam" id="PF04435">
    <property type="entry name" value="SPK"/>
    <property type="match status" value="2"/>
</dbReference>
<protein>
    <recommendedName>
        <fullName evidence="2">SPK domain-containing protein</fullName>
    </recommendedName>
</protein>
<dbReference type="PANTHER" id="PTHR23362">
    <property type="entry name" value="L-PLASTIN-RELATED"/>
    <property type="match status" value="1"/>
</dbReference>
<dbReference type="AlphaFoldDB" id="G0NSX7"/>
<dbReference type="InterPro" id="IPR006570">
    <property type="entry name" value="SPK_dom"/>
</dbReference>
<keyword evidence="4" id="KW-1185">Reference proteome</keyword>
<reference evidence="4" key="1">
    <citation type="submission" date="2011-07" db="EMBL/GenBank/DDBJ databases">
        <authorList>
            <consortium name="Caenorhabditis brenneri Sequencing and Analysis Consortium"/>
            <person name="Wilson R.K."/>
        </authorList>
    </citation>
    <scope>NUCLEOTIDE SEQUENCE [LARGE SCALE GENOMIC DNA]</scope>
    <source>
        <strain evidence="4">PB2801</strain>
    </source>
</reference>
<evidence type="ECO:0000259" key="2">
    <source>
        <dbReference type="SMART" id="SM00583"/>
    </source>
</evidence>
<sequence>MKDRVSDTIKIYRWIIRHKWDVTSPTPVDVLLDGCNKYKDKYVDVYRKVTKNSVRWNLKHHLKKPETVLGFTNEQKVHLMFVLSLPVNEAFETILKNEGSLIELTDPERLITFFRSRDGTFERRATYTLDLDGNVSADIQQNDDPDSQEQPIKKKYQKLGRPKTVFPSIRTTDPLRMLHWLGKHCEYITTPVSASIVCQCWLAKKSETKSRKRTIQSTVRNQLKSTMKNPELLAGFTTEQKVQLLFILSLPMNESFQNLVKHEGHEIELTDPERLITYFRSRDGTIERKATLQLHHGIYEPPVVQLDDDDDNFNYEDMEIKQYYDPGAVIKEEPMDEFDPQRVFVKEEPIDDYYDSMDASLERDQQYLKEEPMELPEPGPSSVQRIKQEPGEQPAPRVVPSICRSLRILRASVMALRSPGLAGTQKSIEETLEVHRSDTNPVPITDIAVNLSSIIYLAMKGDPKNDQEEQISRKVYLQFLLQFVILLNSNDLNKFQKDLEQKIDQLDDAAKIRLENVKNGLSALLVAITA</sequence>
<evidence type="ECO:0000256" key="1">
    <source>
        <dbReference type="SAM" id="MobiDB-lite"/>
    </source>
</evidence>
<dbReference type="Proteomes" id="UP000008068">
    <property type="component" value="Unassembled WGS sequence"/>
</dbReference>
<feature type="region of interest" description="Disordered" evidence="1">
    <location>
        <begin position="371"/>
        <end position="397"/>
    </location>
</feature>
<dbReference type="EMBL" id="GL379941">
    <property type="protein sequence ID" value="EGT36974.1"/>
    <property type="molecule type" value="Genomic_DNA"/>
</dbReference>
<accession>G0NSX7</accession>
<dbReference type="InParanoid" id="G0NSX7"/>
<gene>
    <name evidence="3" type="ORF">CAEBREN_01365</name>
</gene>
<dbReference type="OrthoDB" id="5891763at2759"/>
<dbReference type="PANTHER" id="PTHR23362:SF0">
    <property type="entry name" value="CALPONIN-HOMOLOGY (CH) DOMAIN-CONTAINING PROTEIN-RELATED"/>
    <property type="match status" value="1"/>
</dbReference>
<proteinExistence type="predicted"/>
<evidence type="ECO:0000313" key="3">
    <source>
        <dbReference type="EMBL" id="EGT36974.1"/>
    </source>
</evidence>
<feature type="domain" description="SPK" evidence="2">
    <location>
        <begin position="173"/>
        <end position="290"/>
    </location>
</feature>
<evidence type="ECO:0000313" key="4">
    <source>
        <dbReference type="Proteomes" id="UP000008068"/>
    </source>
</evidence>